<dbReference type="GO" id="GO:0007623">
    <property type="term" value="P:circadian rhythm"/>
    <property type="evidence" value="ECO:0007669"/>
    <property type="project" value="TreeGrafter"/>
</dbReference>
<sequence>MTVFIINDERGMVDGKLYLVRARMSRQKKCKVHVNLPLYVVMDRVCVLCHEMFSHERPNMRAECSRNCFRSEQFRRCLDVFAPPKEFDSLEEILQTASLKDSDDLKR</sequence>
<feature type="disulfide bond" evidence="2">
    <location>
        <begin position="46"/>
        <end position="64"/>
    </location>
</feature>
<dbReference type="PANTHER" id="PTHR35981">
    <property type="entry name" value="ION TRANSPORT PEPTIDE, ISOFORM C"/>
    <property type="match status" value="1"/>
</dbReference>
<dbReference type="AlphaFoldDB" id="A0AAD4NHD1"/>
<evidence type="ECO:0000313" key="4">
    <source>
        <dbReference type="Proteomes" id="UP001201812"/>
    </source>
</evidence>
<dbReference type="Pfam" id="PF01147">
    <property type="entry name" value="Crust_neurohorm"/>
    <property type="match status" value="1"/>
</dbReference>
<evidence type="ECO:0000313" key="3">
    <source>
        <dbReference type="EMBL" id="KAI1729458.1"/>
    </source>
</evidence>
<feature type="disulfide bond" evidence="2">
    <location>
        <begin position="49"/>
        <end position="77"/>
    </location>
</feature>
<comment type="caution">
    <text evidence="3">The sequence shown here is derived from an EMBL/GenBank/DDBJ whole genome shotgun (WGS) entry which is preliminary data.</text>
</comment>
<dbReference type="PANTHER" id="PTHR35981:SF2">
    <property type="entry name" value="ION TRANSPORT PEPTIDE, ISOFORM C"/>
    <property type="match status" value="1"/>
</dbReference>
<comment type="similarity">
    <text evidence="1">Belongs to the arthropod CHH/MIH/GIH/VIH hormone family.</text>
</comment>
<feature type="disulfide bond" evidence="2">
    <location>
        <begin position="30"/>
        <end position="68"/>
    </location>
</feature>
<dbReference type="Proteomes" id="UP001201812">
    <property type="component" value="Unassembled WGS sequence"/>
</dbReference>
<gene>
    <name evidence="3" type="ORF">DdX_01699</name>
</gene>
<dbReference type="EMBL" id="JAKKPZ010000001">
    <property type="protein sequence ID" value="KAI1729458.1"/>
    <property type="molecule type" value="Genomic_DNA"/>
</dbReference>
<evidence type="ECO:0000256" key="1">
    <source>
        <dbReference type="ARBA" id="ARBA00005447"/>
    </source>
</evidence>
<organism evidence="3 4">
    <name type="scientific">Ditylenchus destructor</name>
    <dbReference type="NCBI Taxonomy" id="166010"/>
    <lineage>
        <taxon>Eukaryota</taxon>
        <taxon>Metazoa</taxon>
        <taxon>Ecdysozoa</taxon>
        <taxon>Nematoda</taxon>
        <taxon>Chromadorea</taxon>
        <taxon>Rhabditida</taxon>
        <taxon>Tylenchina</taxon>
        <taxon>Tylenchomorpha</taxon>
        <taxon>Sphaerularioidea</taxon>
        <taxon>Anguinidae</taxon>
        <taxon>Anguininae</taxon>
        <taxon>Ditylenchus</taxon>
    </lineage>
</organism>
<keyword evidence="4" id="KW-1185">Reference proteome</keyword>
<name>A0AAD4NHD1_9BILA</name>
<proteinExistence type="inferred from homology"/>
<dbReference type="Gene3D" id="1.10.2010.10">
    <property type="entry name" value="Crustacean CHH/MIH/GIH neurohormone"/>
    <property type="match status" value="1"/>
</dbReference>
<accession>A0AAD4NHD1</accession>
<evidence type="ECO:0000256" key="2">
    <source>
        <dbReference type="PIRSR" id="PIRSR631098-51"/>
    </source>
</evidence>
<reference evidence="3" key="1">
    <citation type="submission" date="2022-01" db="EMBL/GenBank/DDBJ databases">
        <title>Genome Sequence Resource for Two Populations of Ditylenchus destructor, the Migratory Endoparasitic Phytonematode.</title>
        <authorList>
            <person name="Zhang H."/>
            <person name="Lin R."/>
            <person name="Xie B."/>
        </authorList>
    </citation>
    <scope>NUCLEOTIDE SEQUENCE</scope>
    <source>
        <strain evidence="3">BazhouSP</strain>
    </source>
</reference>
<keyword evidence="2" id="KW-1015">Disulfide bond</keyword>
<dbReference type="InterPro" id="IPR035957">
    <property type="entry name" value="Crust_neurohorm_sf"/>
</dbReference>
<dbReference type="InterPro" id="IPR031098">
    <property type="entry name" value="Crust_neurohorm"/>
</dbReference>
<protein>
    <submittedName>
        <fullName evidence="3">Crustacean CHH/MIH/GIH neurohormone family domain-containing protein</fullName>
    </submittedName>
</protein>
<dbReference type="SUPFAM" id="SSF81778">
    <property type="entry name" value="Crustacean CHH/MIH/GIH neurohormone"/>
    <property type="match status" value="1"/>
</dbReference>